<protein>
    <submittedName>
        <fullName evidence="2">Methyltransferase domain-containing protein</fullName>
    </submittedName>
</protein>
<dbReference type="EMBL" id="CP039371">
    <property type="protein sequence ID" value="QCI13818.1"/>
    <property type="molecule type" value="Genomic_DNA"/>
</dbReference>
<dbReference type="CDD" id="cd02440">
    <property type="entry name" value="AdoMet_MTases"/>
    <property type="match status" value="1"/>
</dbReference>
<gene>
    <name evidence="2" type="ORF">E6B08_21820</name>
</gene>
<accession>A0A4D6XH55</accession>
<dbReference type="Proteomes" id="UP000298551">
    <property type="component" value="Chromosome"/>
</dbReference>
<organism evidence="2 3">
    <name type="scientific">Pseudomonas putida</name>
    <name type="common">Arthrobacter siderocapsulatus</name>
    <dbReference type="NCBI Taxonomy" id="303"/>
    <lineage>
        <taxon>Bacteria</taxon>
        <taxon>Pseudomonadati</taxon>
        <taxon>Pseudomonadota</taxon>
        <taxon>Gammaproteobacteria</taxon>
        <taxon>Pseudomonadales</taxon>
        <taxon>Pseudomonadaceae</taxon>
        <taxon>Pseudomonas</taxon>
    </lineage>
</organism>
<feature type="domain" description="Methyltransferase" evidence="1">
    <location>
        <begin position="290"/>
        <end position="408"/>
    </location>
</feature>
<dbReference type="Pfam" id="PF13847">
    <property type="entry name" value="Methyltransf_31"/>
    <property type="match status" value="1"/>
</dbReference>
<dbReference type="RefSeq" id="WP_136915914.1">
    <property type="nucleotide sequence ID" value="NZ_CP039371.1"/>
</dbReference>
<dbReference type="InterPro" id="IPR029063">
    <property type="entry name" value="SAM-dependent_MTases_sf"/>
</dbReference>
<evidence type="ECO:0000313" key="2">
    <source>
        <dbReference type="EMBL" id="QCI13818.1"/>
    </source>
</evidence>
<evidence type="ECO:0000313" key="3">
    <source>
        <dbReference type="Proteomes" id="UP000298551"/>
    </source>
</evidence>
<dbReference type="SUPFAM" id="SSF48452">
    <property type="entry name" value="TPR-like"/>
    <property type="match status" value="1"/>
</dbReference>
<keyword evidence="2" id="KW-0489">Methyltransferase</keyword>
<name>A0A4D6XH55_PSEPU</name>
<dbReference type="GO" id="GO:0008168">
    <property type="term" value="F:methyltransferase activity"/>
    <property type="evidence" value="ECO:0007669"/>
    <property type="project" value="UniProtKB-KW"/>
</dbReference>
<reference evidence="3" key="1">
    <citation type="submission" date="2019-04" db="EMBL/GenBank/DDBJ databases">
        <title>Genome sequence of Pseudomonas putida 1290, an auxin catabolizing strain.</title>
        <authorList>
            <person name="Laird T.S."/>
            <person name="Leveau J.H.J."/>
        </authorList>
    </citation>
    <scope>NUCLEOTIDE SEQUENCE [LARGE SCALE GENOMIC DNA]</scope>
    <source>
        <strain evidence="3">1290</strain>
    </source>
</reference>
<dbReference type="OrthoDB" id="9801609at2"/>
<evidence type="ECO:0000259" key="1">
    <source>
        <dbReference type="Pfam" id="PF13847"/>
    </source>
</evidence>
<dbReference type="GO" id="GO:0032259">
    <property type="term" value="P:methylation"/>
    <property type="evidence" value="ECO:0007669"/>
    <property type="project" value="UniProtKB-KW"/>
</dbReference>
<dbReference type="InterPro" id="IPR011990">
    <property type="entry name" value="TPR-like_helical_dom_sf"/>
</dbReference>
<dbReference type="SUPFAM" id="SSF53335">
    <property type="entry name" value="S-adenosyl-L-methionine-dependent methyltransferases"/>
    <property type="match status" value="1"/>
</dbReference>
<sequence>MNRRGDHAAAHDCFLTTVAFEPRHAAARRSLATLALYNGDLDEAYHWIGSLSAYQPKGDISAVSAQLEMLLNKRSAGSEYYCGNALVFSRSSKSAEGPPGERDLLDLNPGRVEGILAHCGWSRIEPGTLNLSLQFEFEDVAQAIAPAFYEAGAGVVYPEGFQHIPKARVGYWYYTGYVHYQGKQVPVLFRRAVTPNSADVIEVFAENAVREMLAVEDGAKVLCYFATPGASVKDEKWLACLLEIYAIFFAQAQQFGRKRELYQGHEGWNMPGQRPTLHRFEKYALDRWLDPKARVLDIGCNIGCFGIEVSKNVGSYVGFDINESLVQIGQRLASYHAADNCEFLTASFEDYRQSNPGKFDLIFSFAVHVWIGKPMDGYVADLKEMLEPGGIVVIESNDLVRNDAQFFANMSAFYEQGFFLLYKGKLQDDGVINRGFCVFKRLD</sequence>
<dbReference type="AlphaFoldDB" id="A0A4D6XH55"/>
<dbReference type="InterPro" id="IPR025714">
    <property type="entry name" value="Methyltranfer_dom"/>
</dbReference>
<dbReference type="PANTHER" id="PTHR43861">
    <property type="entry name" value="TRANS-ACONITATE 2-METHYLTRANSFERASE-RELATED"/>
    <property type="match status" value="1"/>
</dbReference>
<proteinExistence type="predicted"/>
<keyword evidence="2" id="KW-0808">Transferase</keyword>
<dbReference type="Gene3D" id="3.40.50.150">
    <property type="entry name" value="Vaccinia Virus protein VP39"/>
    <property type="match status" value="1"/>
</dbReference>